<dbReference type="InterPro" id="IPR010998">
    <property type="entry name" value="Integrase_recombinase_N"/>
</dbReference>
<protein>
    <submittedName>
        <fullName evidence="8">Tyrosine-type recombinase/integrase</fullName>
    </submittedName>
</protein>
<dbReference type="KEGG" id="atq:GH723_17760"/>
<dbReference type="InterPro" id="IPR011010">
    <property type="entry name" value="DNA_brk_join_enz"/>
</dbReference>
<gene>
    <name evidence="8" type="ORF">GH723_17760</name>
</gene>
<dbReference type="Pfam" id="PF14659">
    <property type="entry name" value="Phage_int_SAM_3"/>
    <property type="match status" value="1"/>
</dbReference>
<evidence type="ECO:0000256" key="5">
    <source>
        <dbReference type="PROSITE-ProRule" id="PRU01248"/>
    </source>
</evidence>
<dbReference type="Proteomes" id="UP000334019">
    <property type="component" value="Chromosome"/>
</dbReference>
<evidence type="ECO:0000259" key="6">
    <source>
        <dbReference type="PROSITE" id="PS51898"/>
    </source>
</evidence>
<dbReference type="PANTHER" id="PTHR30349:SF64">
    <property type="entry name" value="PROPHAGE INTEGRASE INTD-RELATED"/>
    <property type="match status" value="1"/>
</dbReference>
<dbReference type="Gene3D" id="1.10.150.130">
    <property type="match status" value="1"/>
</dbReference>
<dbReference type="GO" id="GO:0006310">
    <property type="term" value="P:DNA recombination"/>
    <property type="evidence" value="ECO:0007669"/>
    <property type="project" value="UniProtKB-KW"/>
</dbReference>
<dbReference type="InterPro" id="IPR004107">
    <property type="entry name" value="Integrase_SAM-like_N"/>
</dbReference>
<dbReference type="EMBL" id="CP045851">
    <property type="protein sequence ID" value="QGG96793.1"/>
    <property type="molecule type" value="Genomic_DNA"/>
</dbReference>
<keyword evidence="2" id="KW-0229">DNA integration</keyword>
<evidence type="ECO:0000256" key="3">
    <source>
        <dbReference type="ARBA" id="ARBA00023125"/>
    </source>
</evidence>
<dbReference type="SUPFAM" id="SSF56349">
    <property type="entry name" value="DNA breaking-rejoining enzymes"/>
    <property type="match status" value="1"/>
</dbReference>
<feature type="domain" description="Tyr recombinase" evidence="6">
    <location>
        <begin position="168"/>
        <end position="356"/>
    </location>
</feature>
<dbReference type="GO" id="GO:0003677">
    <property type="term" value="F:DNA binding"/>
    <property type="evidence" value="ECO:0007669"/>
    <property type="project" value="UniProtKB-UniRule"/>
</dbReference>
<dbReference type="InterPro" id="IPR050090">
    <property type="entry name" value="Tyrosine_recombinase_XerCD"/>
</dbReference>
<dbReference type="InterPro" id="IPR058717">
    <property type="entry name" value="Phage_L5_Integrase_N"/>
</dbReference>
<dbReference type="InterPro" id="IPR002104">
    <property type="entry name" value="Integrase_catalytic"/>
</dbReference>
<dbReference type="PANTHER" id="PTHR30349">
    <property type="entry name" value="PHAGE INTEGRASE-RELATED"/>
    <property type="match status" value="1"/>
</dbReference>
<dbReference type="Pfam" id="PF26003">
    <property type="entry name" value="Integrase_N_phage"/>
    <property type="match status" value="1"/>
</dbReference>
<keyword evidence="9" id="KW-1185">Reference proteome</keyword>
<feature type="domain" description="Core-binding (CB)" evidence="7">
    <location>
        <begin position="65"/>
        <end position="147"/>
    </location>
</feature>
<dbReference type="Gene3D" id="1.10.443.10">
    <property type="entry name" value="Intergrase catalytic core"/>
    <property type="match status" value="1"/>
</dbReference>
<evidence type="ECO:0000256" key="4">
    <source>
        <dbReference type="ARBA" id="ARBA00023172"/>
    </source>
</evidence>
<accession>A0A5Q2RLT1</accession>
<dbReference type="InterPro" id="IPR044068">
    <property type="entry name" value="CB"/>
</dbReference>
<dbReference type="InterPro" id="IPR013762">
    <property type="entry name" value="Integrase-like_cat_sf"/>
</dbReference>
<evidence type="ECO:0000313" key="9">
    <source>
        <dbReference type="Proteomes" id="UP000334019"/>
    </source>
</evidence>
<sequence length="378" mass="41624">MGSRSSWGSVRKLPSGRYQARYCVEGQLVAAPTTFRTKRDAEVYLSTVRADIERGHWVDPAARQVSLGEYATRWLDLRPGLRPRTLELYESELRLHILPALGDLELTKITPTTVREWHAGMLRAGTPGRSTVAKCYRLLRAILNTAVADELILRNPCVINGAGTESAPERPIASIPQVFDIAEVIEPRFRAMVLIGAFVGLRLGEMLALTRGRVDLDSGAIRVVEQYQELKDGTWVLGPPKSAAGVRRVAIPELLVPELAVHLDRFAAAGRDGLLFPGTHGQPVRRAAWYRAWGRALATIGIEGMKPHDLRHTGNTLAAMTGASTKELMARFGQSTSRAALIYQHATRDRDQQIADGLNGMIDAHLKQRPARRPDVSG</sequence>
<dbReference type="Pfam" id="PF00589">
    <property type="entry name" value="Phage_integrase"/>
    <property type="match status" value="1"/>
</dbReference>
<organism evidence="8 9">
    <name type="scientific">Actinomarinicola tropica</name>
    <dbReference type="NCBI Taxonomy" id="2789776"/>
    <lineage>
        <taxon>Bacteria</taxon>
        <taxon>Bacillati</taxon>
        <taxon>Actinomycetota</taxon>
        <taxon>Acidimicrobiia</taxon>
        <taxon>Acidimicrobiales</taxon>
        <taxon>Iamiaceae</taxon>
        <taxon>Actinomarinicola</taxon>
    </lineage>
</organism>
<name>A0A5Q2RLT1_9ACTN</name>
<evidence type="ECO:0000313" key="8">
    <source>
        <dbReference type="EMBL" id="QGG96793.1"/>
    </source>
</evidence>
<keyword evidence="3 5" id="KW-0238">DNA-binding</keyword>
<keyword evidence="4" id="KW-0233">DNA recombination</keyword>
<reference evidence="8 9" key="1">
    <citation type="submission" date="2019-11" db="EMBL/GenBank/DDBJ databases">
        <authorList>
            <person name="He Y."/>
        </authorList>
    </citation>
    <scope>NUCLEOTIDE SEQUENCE [LARGE SCALE GENOMIC DNA]</scope>
    <source>
        <strain evidence="8 9">SCSIO 58843</strain>
    </source>
</reference>
<proteinExistence type="inferred from homology"/>
<evidence type="ECO:0000256" key="2">
    <source>
        <dbReference type="ARBA" id="ARBA00022908"/>
    </source>
</evidence>
<dbReference type="AlphaFoldDB" id="A0A5Q2RLT1"/>
<comment type="similarity">
    <text evidence="1">Belongs to the 'phage' integrase family.</text>
</comment>
<dbReference type="GO" id="GO:0015074">
    <property type="term" value="P:DNA integration"/>
    <property type="evidence" value="ECO:0007669"/>
    <property type="project" value="UniProtKB-KW"/>
</dbReference>
<dbReference type="PROSITE" id="PS51898">
    <property type="entry name" value="TYR_RECOMBINASE"/>
    <property type="match status" value="1"/>
</dbReference>
<evidence type="ECO:0000256" key="1">
    <source>
        <dbReference type="ARBA" id="ARBA00008857"/>
    </source>
</evidence>
<dbReference type="PROSITE" id="PS51900">
    <property type="entry name" value="CB"/>
    <property type="match status" value="1"/>
</dbReference>
<dbReference type="CDD" id="cd01189">
    <property type="entry name" value="INT_ICEBs1_C_like"/>
    <property type="match status" value="1"/>
</dbReference>
<dbReference type="RefSeq" id="WP_153760896.1">
    <property type="nucleotide sequence ID" value="NZ_CP045851.1"/>
</dbReference>
<evidence type="ECO:0000259" key="7">
    <source>
        <dbReference type="PROSITE" id="PS51900"/>
    </source>
</evidence>